<name>A0A9N8MVL1_9BURK</name>
<keyword evidence="2" id="KW-1185">Reference proteome</keyword>
<accession>A0A9N8MVL1</accession>
<sequence>MPDASFPGHGGSDRIRFKLQKDFFNFLLINL</sequence>
<proteinExistence type="predicted"/>
<organism evidence="1 2">
    <name type="scientific">Paraburkholderia domus</name>
    <dbReference type="NCBI Taxonomy" id="2793075"/>
    <lineage>
        <taxon>Bacteria</taxon>
        <taxon>Pseudomonadati</taxon>
        <taxon>Pseudomonadota</taxon>
        <taxon>Betaproteobacteria</taxon>
        <taxon>Burkholderiales</taxon>
        <taxon>Burkholderiaceae</taxon>
        <taxon>Paraburkholderia</taxon>
    </lineage>
</organism>
<dbReference type="EMBL" id="CAJNAS010000005">
    <property type="protein sequence ID" value="CAE6881191.1"/>
    <property type="molecule type" value="Genomic_DNA"/>
</dbReference>
<gene>
    <name evidence="1" type="ORF">R70211_02125</name>
</gene>
<dbReference type="Proteomes" id="UP000675121">
    <property type="component" value="Unassembled WGS sequence"/>
</dbReference>
<comment type="caution">
    <text evidence="1">The sequence shown here is derived from an EMBL/GenBank/DDBJ whole genome shotgun (WGS) entry which is preliminary data.</text>
</comment>
<evidence type="ECO:0000313" key="2">
    <source>
        <dbReference type="Proteomes" id="UP000675121"/>
    </source>
</evidence>
<dbReference type="AlphaFoldDB" id="A0A9N8MVL1"/>
<protein>
    <submittedName>
        <fullName evidence="1">Uncharacterized protein</fullName>
    </submittedName>
</protein>
<evidence type="ECO:0000313" key="1">
    <source>
        <dbReference type="EMBL" id="CAE6881191.1"/>
    </source>
</evidence>
<reference evidence="1" key="1">
    <citation type="submission" date="2021-02" db="EMBL/GenBank/DDBJ databases">
        <authorList>
            <person name="Vanwijnsberghe S."/>
        </authorList>
    </citation>
    <scope>NUCLEOTIDE SEQUENCE</scope>
    <source>
        <strain evidence="1">R-70211</strain>
    </source>
</reference>